<sequence length="111" mass="12713">MLLEISSGQPVEQRRKDDLPANNLRNDQSDLQLADKWLKEQQSGGRIFSAFAQAVLTCLQDYLNPDANFADDGSCAAFEAKALLPLEEEREFHPRWTSSVIFEWGYHERVK</sequence>
<evidence type="ECO:0000313" key="3">
    <source>
        <dbReference type="Proteomes" id="UP000053789"/>
    </source>
</evidence>
<dbReference type="VEuPathDB" id="FungiDB:Z519_02140"/>
<reference evidence="2" key="1">
    <citation type="submission" date="2015-01" db="EMBL/GenBank/DDBJ databases">
        <title>The Genome Sequence of Cladophialophora bantiana CBS 173.52.</title>
        <authorList>
            <consortium name="The Broad Institute Genomics Platform"/>
            <person name="Cuomo C."/>
            <person name="de Hoog S."/>
            <person name="Gorbushina A."/>
            <person name="Stielow B."/>
            <person name="Teixiera M."/>
            <person name="Abouelleil A."/>
            <person name="Chapman S.B."/>
            <person name="Priest M."/>
            <person name="Young S.K."/>
            <person name="Wortman J."/>
            <person name="Nusbaum C."/>
            <person name="Birren B."/>
        </authorList>
    </citation>
    <scope>NUCLEOTIDE SEQUENCE [LARGE SCALE GENOMIC DNA]</scope>
    <source>
        <strain evidence="2">CBS 173.52</strain>
    </source>
</reference>
<keyword evidence="3" id="KW-1185">Reference proteome</keyword>
<dbReference type="RefSeq" id="XP_016623418.1">
    <property type="nucleotide sequence ID" value="XM_016759897.1"/>
</dbReference>
<evidence type="ECO:0000256" key="1">
    <source>
        <dbReference type="SAM" id="MobiDB-lite"/>
    </source>
</evidence>
<protein>
    <submittedName>
        <fullName evidence="2">Uncharacterized protein</fullName>
    </submittedName>
</protein>
<gene>
    <name evidence="2" type="ORF">Z519_02140</name>
</gene>
<evidence type="ECO:0000313" key="2">
    <source>
        <dbReference type="EMBL" id="KIW96749.1"/>
    </source>
</evidence>
<dbReference type="AlphaFoldDB" id="A0A0D2IIZ7"/>
<proteinExistence type="predicted"/>
<name>A0A0D2IIZ7_CLAB1</name>
<dbReference type="OrthoDB" id="4153693at2759"/>
<dbReference type="GeneID" id="27695068"/>
<dbReference type="EMBL" id="KN846982">
    <property type="protein sequence ID" value="KIW96749.1"/>
    <property type="molecule type" value="Genomic_DNA"/>
</dbReference>
<dbReference type="Proteomes" id="UP000053789">
    <property type="component" value="Unassembled WGS sequence"/>
</dbReference>
<accession>A0A0D2IIZ7</accession>
<feature type="compositionally biased region" description="Polar residues" evidence="1">
    <location>
        <begin position="1"/>
        <end position="10"/>
    </location>
</feature>
<dbReference type="HOGENOM" id="CLU_2158096_0_0_1"/>
<organism evidence="2 3">
    <name type="scientific">Cladophialophora bantiana (strain ATCC 10958 / CBS 173.52 / CDC B-1940 / NIH 8579)</name>
    <name type="common">Xylohypha bantiana</name>
    <dbReference type="NCBI Taxonomy" id="1442370"/>
    <lineage>
        <taxon>Eukaryota</taxon>
        <taxon>Fungi</taxon>
        <taxon>Dikarya</taxon>
        <taxon>Ascomycota</taxon>
        <taxon>Pezizomycotina</taxon>
        <taxon>Eurotiomycetes</taxon>
        <taxon>Chaetothyriomycetidae</taxon>
        <taxon>Chaetothyriales</taxon>
        <taxon>Herpotrichiellaceae</taxon>
        <taxon>Cladophialophora</taxon>
    </lineage>
</organism>
<feature type="region of interest" description="Disordered" evidence="1">
    <location>
        <begin position="1"/>
        <end position="25"/>
    </location>
</feature>